<keyword evidence="2" id="KW-0812">Transmembrane</keyword>
<organism evidence="3 4">
    <name type="scientific">Chloebia gouldiae</name>
    <name type="common">Gouldian finch</name>
    <name type="synonym">Erythrura gouldiae</name>
    <dbReference type="NCBI Taxonomy" id="44316"/>
    <lineage>
        <taxon>Eukaryota</taxon>
        <taxon>Metazoa</taxon>
        <taxon>Chordata</taxon>
        <taxon>Craniata</taxon>
        <taxon>Vertebrata</taxon>
        <taxon>Euteleostomi</taxon>
        <taxon>Archelosauria</taxon>
        <taxon>Archosauria</taxon>
        <taxon>Dinosauria</taxon>
        <taxon>Saurischia</taxon>
        <taxon>Theropoda</taxon>
        <taxon>Coelurosauria</taxon>
        <taxon>Aves</taxon>
        <taxon>Neognathae</taxon>
        <taxon>Neoaves</taxon>
        <taxon>Telluraves</taxon>
        <taxon>Australaves</taxon>
        <taxon>Passeriformes</taxon>
        <taxon>Passeroidea</taxon>
        <taxon>Passeridae</taxon>
        <taxon>Chloebia</taxon>
    </lineage>
</organism>
<evidence type="ECO:0000313" key="4">
    <source>
        <dbReference type="Proteomes" id="UP000276834"/>
    </source>
</evidence>
<feature type="region of interest" description="Disordered" evidence="1">
    <location>
        <begin position="260"/>
        <end position="292"/>
    </location>
</feature>
<dbReference type="PANTHER" id="PTHR15570:SF2">
    <property type="entry name" value="G0_G1 SWITCH PROTEIN 2"/>
    <property type="match status" value="1"/>
</dbReference>
<dbReference type="InterPro" id="IPR016821">
    <property type="entry name" value="G0S2"/>
</dbReference>
<sequence>METVHELIPFAKEMLSQKPNRKMVKLYMLGSVLAFFGVVIGLVETVCSPFSSEAGLEEEEEDKKKPAAPREQRLPQKREDLVLDKGKAPLPALQRALAGPAPHRDSPAPGFQHEEKARLRETARLRLPERVCSQLWLLLRGRGGRRGQSMRVLPPPHKPHRGCSGAALLCLSLCSFPKRGGGAICVTRRWHLCHTGGAVLQGLSGFNGTDLSLPWPRAPAAAQLKIPKVKPFHLSWGLSQSHHGHLSMRSDTGFQMILPCRGEGRQTGPARQEEQQDAHLTETARSTSSMPL</sequence>
<reference evidence="3 4" key="1">
    <citation type="journal article" date="2018" name="Proc. R. Soc. B">
        <title>A non-coding region near Follistatin controls head colour polymorphism in the Gouldian finch.</title>
        <authorList>
            <person name="Toomey M.B."/>
            <person name="Marques C.I."/>
            <person name="Andrade P."/>
            <person name="Araujo P.M."/>
            <person name="Sabatino S."/>
            <person name="Gazda M.A."/>
            <person name="Afonso S."/>
            <person name="Lopes R.J."/>
            <person name="Corbo J.C."/>
            <person name="Carneiro M."/>
        </authorList>
    </citation>
    <scope>NUCLEOTIDE SEQUENCE [LARGE SCALE GENOMIC DNA]</scope>
    <source>
        <strain evidence="3">Red01</strain>
        <tissue evidence="3">Muscle</tissue>
    </source>
</reference>
<dbReference type="Proteomes" id="UP000276834">
    <property type="component" value="Unassembled WGS sequence"/>
</dbReference>
<keyword evidence="2" id="KW-0472">Membrane</keyword>
<dbReference type="PANTHER" id="PTHR15570">
    <property type="entry name" value="G0/G1 SWITCH PROTEIN 2"/>
    <property type="match status" value="1"/>
</dbReference>
<feature type="region of interest" description="Disordered" evidence="1">
    <location>
        <begin position="53"/>
        <end position="81"/>
    </location>
</feature>
<feature type="compositionally biased region" description="Basic and acidic residues" evidence="1">
    <location>
        <begin position="271"/>
        <end position="282"/>
    </location>
</feature>
<feature type="compositionally biased region" description="Basic and acidic residues" evidence="1">
    <location>
        <begin position="62"/>
        <end position="81"/>
    </location>
</feature>
<feature type="compositionally biased region" description="Polar residues" evidence="1">
    <location>
        <begin position="283"/>
        <end position="292"/>
    </location>
</feature>
<proteinExistence type="predicted"/>
<evidence type="ECO:0000256" key="2">
    <source>
        <dbReference type="SAM" id="Phobius"/>
    </source>
</evidence>
<feature type="transmembrane region" description="Helical" evidence="2">
    <location>
        <begin position="24"/>
        <end position="43"/>
    </location>
</feature>
<keyword evidence="2" id="KW-1133">Transmembrane helix</keyword>
<evidence type="ECO:0000313" key="3">
    <source>
        <dbReference type="EMBL" id="RLV73187.1"/>
    </source>
</evidence>
<dbReference type="Pfam" id="PF15103">
    <property type="entry name" value="G0-G1_switch_2"/>
    <property type="match status" value="1"/>
</dbReference>
<gene>
    <name evidence="3" type="ORF">DV515_00017168</name>
</gene>
<comment type="caution">
    <text evidence="3">The sequence shown here is derived from an EMBL/GenBank/DDBJ whole genome shotgun (WGS) entry which is preliminary data.</text>
</comment>
<evidence type="ECO:0000256" key="1">
    <source>
        <dbReference type="SAM" id="MobiDB-lite"/>
    </source>
</evidence>
<accession>A0A3L8R118</accession>
<keyword evidence="4" id="KW-1185">Reference proteome</keyword>
<dbReference type="EMBL" id="QUSF01000780">
    <property type="protein sequence ID" value="RLV73187.1"/>
    <property type="molecule type" value="Genomic_DNA"/>
</dbReference>
<evidence type="ECO:0008006" key="5">
    <source>
        <dbReference type="Google" id="ProtNLM"/>
    </source>
</evidence>
<protein>
    <recommendedName>
        <fullName evidence="5">G0/G1 switch protein 2</fullName>
    </recommendedName>
</protein>
<name>A0A3L8R118_CHLGU</name>
<dbReference type="AlphaFoldDB" id="A0A3L8R118"/>
<dbReference type="OrthoDB" id="9373743at2759"/>